<reference evidence="3" key="1">
    <citation type="submission" date="2023-04" db="EMBL/GenBank/DDBJ databases">
        <title>Ambrosiozyma monospora NBRC 1965.</title>
        <authorList>
            <person name="Ichikawa N."/>
            <person name="Sato H."/>
            <person name="Tonouchi N."/>
        </authorList>
    </citation>
    <scope>NUCLEOTIDE SEQUENCE</scope>
    <source>
        <strain evidence="3">NBRC 1965</strain>
    </source>
</reference>
<proteinExistence type="predicted"/>
<feature type="compositionally biased region" description="Polar residues" evidence="2">
    <location>
        <begin position="840"/>
        <end position="849"/>
    </location>
</feature>
<feature type="region of interest" description="Disordered" evidence="2">
    <location>
        <begin position="571"/>
        <end position="622"/>
    </location>
</feature>
<feature type="region of interest" description="Disordered" evidence="2">
    <location>
        <begin position="747"/>
        <end position="857"/>
    </location>
</feature>
<name>A0A9W7DHZ7_AMBMO</name>
<gene>
    <name evidence="3" type="ORF">Amon01_000196600</name>
</gene>
<keyword evidence="4" id="KW-1185">Reference proteome</keyword>
<feature type="region of interest" description="Disordered" evidence="2">
    <location>
        <begin position="174"/>
        <end position="225"/>
    </location>
</feature>
<feature type="region of interest" description="Disordered" evidence="2">
    <location>
        <begin position="404"/>
        <end position="470"/>
    </location>
</feature>
<keyword evidence="1" id="KW-0175">Coiled coil</keyword>
<accession>A0A9W7DHZ7</accession>
<feature type="compositionally biased region" description="Basic and acidic residues" evidence="2">
    <location>
        <begin position="756"/>
        <end position="769"/>
    </location>
</feature>
<dbReference type="Gene3D" id="3.30.160.60">
    <property type="entry name" value="Classic Zinc Finger"/>
    <property type="match status" value="1"/>
</dbReference>
<feature type="compositionally biased region" description="Polar residues" evidence="2">
    <location>
        <begin position="608"/>
        <end position="621"/>
    </location>
</feature>
<protein>
    <submittedName>
        <fullName evidence="3">Unnamed protein product</fullName>
    </submittedName>
</protein>
<feature type="region of interest" description="Disordered" evidence="2">
    <location>
        <begin position="298"/>
        <end position="385"/>
    </location>
</feature>
<evidence type="ECO:0000256" key="2">
    <source>
        <dbReference type="SAM" id="MobiDB-lite"/>
    </source>
</evidence>
<dbReference type="Proteomes" id="UP001165063">
    <property type="component" value="Unassembled WGS sequence"/>
</dbReference>
<evidence type="ECO:0000313" key="3">
    <source>
        <dbReference type="EMBL" id="GMG21400.1"/>
    </source>
</evidence>
<feature type="compositionally biased region" description="Basic and acidic residues" evidence="2">
    <location>
        <begin position="404"/>
        <end position="418"/>
    </location>
</feature>
<feature type="compositionally biased region" description="Low complexity" evidence="2">
    <location>
        <begin position="586"/>
        <end position="601"/>
    </location>
</feature>
<feature type="compositionally biased region" description="Basic and acidic residues" evidence="2">
    <location>
        <begin position="435"/>
        <end position="445"/>
    </location>
</feature>
<feature type="region of interest" description="Disordered" evidence="2">
    <location>
        <begin position="1"/>
        <end position="30"/>
    </location>
</feature>
<sequence>MFKDPRRNRSPAPMIPQPQSRHIDTNERNPTVSMLPLVEAISDLRKMGYNIHDIIRESGCDSAFLNEVYTALQLPIVDKSTKGPLEVESPHSPPPPPPPLSPSPPPPPPPRESPPPPPPPPPIRQLVKELVPNRLTRKVSSVGSTPKETTTSSTSNEQKDFYNNNWMSHLNIEVSDDDDDSRDYNTTNDFDDEVDNNDVKMVSGTPKSSKELIEVSNSDRSPLPASFTFPLETQIKSLKSKLADAERSYSILEATIAKQRKELEANEKSLSEIEARKKDIADFIAIKENRLKVMIDKHQISSEDVPPSAADQEQVKPAGMPHNASLRETPNTTETEISKTAQSQLSDTIQAKRPAENDGTQQRKKRLVQKQTTTSDPMRITGTSTRFQIHNYDDDSEEIEFLGEKKVCDSDSNNRDVSDDSDISDDSEEEWDELFEGHEDDREISVAEMGEPPTKKKKPASRSRLNLDFSPRDPRTNRKVFAIDNVSKKTYTRKQYSALLDRDIQKAKETADGVICSYCKNSYGKSYVRRHMRTHHDIFMYICPGCNKSDKVLFNFQKHLEYCPDYAKLDKTNKKSHPEKKKDSSSPKTLPSLPSLKTSAKQSKENTKATSSHQPKISSLTGGKKVLSLNKSLTTSFSADSTVSVVEPKRVKERVNSGVSKKSFLNQTKIVKEPVKEQHKEVVNEPVTEHAKKVLNEPVKNFLSTVPKEIEQAKQYVPTLPKAYKLVNANNSKPVDSSRGLELFKVRSSSSNLNKSRSESPKESAKSISDENSTEAVQENRVSESSRFPSSNTTPPLPNKPRFSPSWIAIAKEDSNSVRPMPPKEKSPLVVQPDVKRVSSSEPPATSSKEIALPNVSRSPPFVSATLPSRNSNSNLQGAQNLNQMVPSMTQSSQVSDESSRGILVPIAARPLQVSGDTNPSASVPPSAGPVVFANNNVFPPQHHNNYFPPQQPQYGYAPMTMNIPAHHVQNQNGNSYAVFPQPIHGPMQFIPNEYPNGGVFHGQPVAFQPVQFAPLPVNIKHSQIMNARIPVAPVGSVSPPVVIKPEIANESEVPAVSNSSSCNSNERALVKFGPDILTEVGKDDEIETMEDSNNGDIETYTLLYTEEDLVELEKDAREGLDSSRVCYDDWERPRQVYPDLFKKYNIKFCEPESFTSYKTSIKGLKSYVFHPLFNPQKLKSLTYSNKINSEQMFCPRELEGKECDQSTCEYQHWKTISKNDTMILLDLRNDIPAENNDEYKKRFIGLSDLLMSSGKADLAEVYQKIKDYRMSFLKEGEYLSLSERK</sequence>
<feature type="compositionally biased region" description="Polar residues" evidence="2">
    <location>
        <begin position="326"/>
        <end position="349"/>
    </location>
</feature>
<feature type="compositionally biased region" description="Pro residues" evidence="2">
    <location>
        <begin position="91"/>
        <end position="123"/>
    </location>
</feature>
<feature type="coiled-coil region" evidence="1">
    <location>
        <begin position="235"/>
        <end position="276"/>
    </location>
</feature>
<feature type="compositionally biased region" description="Acidic residues" evidence="2">
    <location>
        <begin position="419"/>
        <end position="434"/>
    </location>
</feature>
<dbReference type="EMBL" id="BSXU01000652">
    <property type="protein sequence ID" value="GMG21400.1"/>
    <property type="molecule type" value="Genomic_DNA"/>
</dbReference>
<dbReference type="OrthoDB" id="4092240at2759"/>
<comment type="caution">
    <text evidence="3">The sequence shown here is derived from an EMBL/GenBank/DDBJ whole genome shotgun (WGS) entry which is preliminary data.</text>
</comment>
<feature type="compositionally biased region" description="Polar residues" evidence="2">
    <location>
        <begin position="369"/>
        <end position="385"/>
    </location>
</feature>
<evidence type="ECO:0000313" key="4">
    <source>
        <dbReference type="Proteomes" id="UP001165063"/>
    </source>
</evidence>
<feature type="compositionally biased region" description="Polar residues" evidence="2">
    <location>
        <begin position="138"/>
        <end position="148"/>
    </location>
</feature>
<organism evidence="3 4">
    <name type="scientific">Ambrosiozyma monospora</name>
    <name type="common">Yeast</name>
    <name type="synonym">Endomycopsis monosporus</name>
    <dbReference type="NCBI Taxonomy" id="43982"/>
    <lineage>
        <taxon>Eukaryota</taxon>
        <taxon>Fungi</taxon>
        <taxon>Dikarya</taxon>
        <taxon>Ascomycota</taxon>
        <taxon>Saccharomycotina</taxon>
        <taxon>Pichiomycetes</taxon>
        <taxon>Pichiales</taxon>
        <taxon>Pichiaceae</taxon>
        <taxon>Ambrosiozyma</taxon>
    </lineage>
</organism>
<feature type="compositionally biased region" description="Basic and acidic residues" evidence="2">
    <location>
        <begin position="811"/>
        <end position="827"/>
    </location>
</feature>
<feature type="compositionally biased region" description="Polar residues" evidence="2">
    <location>
        <begin position="783"/>
        <end position="794"/>
    </location>
</feature>
<evidence type="ECO:0000256" key="1">
    <source>
        <dbReference type="SAM" id="Coils"/>
    </source>
</evidence>
<feature type="region of interest" description="Disordered" evidence="2">
    <location>
        <begin position="82"/>
        <end position="160"/>
    </location>
</feature>